<dbReference type="InterPro" id="IPR002347">
    <property type="entry name" value="SDR_fam"/>
</dbReference>
<proteinExistence type="inferred from homology"/>
<dbReference type="Pfam" id="PF13561">
    <property type="entry name" value="adh_short_C2"/>
    <property type="match status" value="1"/>
</dbReference>
<keyword evidence="2" id="KW-0560">Oxidoreductase</keyword>
<dbReference type="InterPro" id="IPR036291">
    <property type="entry name" value="NAD(P)-bd_dom_sf"/>
</dbReference>
<name>A0ABN2ZJL1_9MICC</name>
<evidence type="ECO:0000313" key="4">
    <source>
        <dbReference type="Proteomes" id="UP001500102"/>
    </source>
</evidence>
<evidence type="ECO:0000256" key="1">
    <source>
        <dbReference type="ARBA" id="ARBA00006484"/>
    </source>
</evidence>
<comment type="caution">
    <text evidence="3">The sequence shown here is derived from an EMBL/GenBank/DDBJ whole genome shotgun (WGS) entry which is preliminary data.</text>
</comment>
<organism evidence="3 4">
    <name type="scientific">Arthrobacter humicola</name>
    <dbReference type="NCBI Taxonomy" id="409291"/>
    <lineage>
        <taxon>Bacteria</taxon>
        <taxon>Bacillati</taxon>
        <taxon>Actinomycetota</taxon>
        <taxon>Actinomycetes</taxon>
        <taxon>Micrococcales</taxon>
        <taxon>Micrococcaceae</taxon>
        <taxon>Arthrobacter</taxon>
    </lineage>
</organism>
<dbReference type="Gene3D" id="3.40.50.720">
    <property type="entry name" value="NAD(P)-binding Rossmann-like Domain"/>
    <property type="match status" value="1"/>
</dbReference>
<dbReference type="SUPFAM" id="SSF51735">
    <property type="entry name" value="NAD(P)-binding Rossmann-fold domains"/>
    <property type="match status" value="1"/>
</dbReference>
<dbReference type="InterPro" id="IPR051122">
    <property type="entry name" value="SDR_DHRS6-like"/>
</dbReference>
<comment type="similarity">
    <text evidence="1">Belongs to the short-chain dehydrogenases/reductases (SDR) family.</text>
</comment>
<dbReference type="CDD" id="cd11731">
    <property type="entry name" value="Lin1944_like_SDR_c"/>
    <property type="match status" value="1"/>
</dbReference>
<reference evidence="3 4" key="1">
    <citation type="journal article" date="2019" name="Int. J. Syst. Evol. Microbiol.">
        <title>The Global Catalogue of Microorganisms (GCM) 10K type strain sequencing project: providing services to taxonomists for standard genome sequencing and annotation.</title>
        <authorList>
            <consortium name="The Broad Institute Genomics Platform"/>
            <consortium name="The Broad Institute Genome Sequencing Center for Infectious Disease"/>
            <person name="Wu L."/>
            <person name="Ma J."/>
        </authorList>
    </citation>
    <scope>NUCLEOTIDE SEQUENCE [LARGE SCALE GENOMIC DNA]</scope>
    <source>
        <strain evidence="3 4">JCM 15921</strain>
    </source>
</reference>
<evidence type="ECO:0000256" key="2">
    <source>
        <dbReference type="ARBA" id="ARBA00023002"/>
    </source>
</evidence>
<gene>
    <name evidence="3" type="ORF">GCM10009825_33240</name>
</gene>
<keyword evidence="4" id="KW-1185">Reference proteome</keyword>
<dbReference type="RefSeq" id="WP_116768328.1">
    <property type="nucleotide sequence ID" value="NZ_BAAAQB010000041.1"/>
</dbReference>
<dbReference type="Proteomes" id="UP001500102">
    <property type="component" value="Unassembled WGS sequence"/>
</dbReference>
<dbReference type="PANTHER" id="PTHR43477">
    <property type="entry name" value="DIHYDROANTICAPSIN 7-DEHYDROGENASE"/>
    <property type="match status" value="1"/>
</dbReference>
<dbReference type="NCBIfam" id="NF005754">
    <property type="entry name" value="PRK07578.1"/>
    <property type="match status" value="1"/>
</dbReference>
<sequence length="207" mass="21023">MRILVIGATGTVGQNVVRALSAHHDKAGEGQLDIISASRSSTEHPVDCRDDASVAALFDRVGTVDAVVSTIGGAKWASASDATLDTYASTVNGKLLCQIRITLAARGHVRPGGSITLTSGIVGNYAFPGGSPSAIANIGLDAFVKSAAAELPHLRLNTVSATVLEESADAYAAVFPGFAAVPGAVAAAAFVRSVYGSETGQTIRAWS</sequence>
<accession>A0ABN2ZJL1</accession>
<dbReference type="EMBL" id="BAAAQB010000041">
    <property type="protein sequence ID" value="GAA2143200.1"/>
    <property type="molecule type" value="Genomic_DNA"/>
</dbReference>
<dbReference type="PANTHER" id="PTHR43477:SF1">
    <property type="entry name" value="DIHYDROANTICAPSIN 7-DEHYDROGENASE"/>
    <property type="match status" value="1"/>
</dbReference>
<protein>
    <submittedName>
        <fullName evidence="3">Short chain dehydrogenase</fullName>
    </submittedName>
</protein>
<evidence type="ECO:0000313" key="3">
    <source>
        <dbReference type="EMBL" id="GAA2143200.1"/>
    </source>
</evidence>